<dbReference type="GO" id="GO:0016020">
    <property type="term" value="C:membrane"/>
    <property type="evidence" value="ECO:0007669"/>
    <property type="project" value="UniProtKB-SubCell"/>
</dbReference>
<dbReference type="InterPro" id="IPR015655">
    <property type="entry name" value="PP2C"/>
</dbReference>
<proteinExistence type="inferred from homology"/>
<accession>B6A941</accession>
<evidence type="ECO:0000313" key="7">
    <source>
        <dbReference type="EMBL" id="EEA04732.1"/>
    </source>
</evidence>
<dbReference type="STRING" id="441375.B6A941"/>
<keyword evidence="3 5" id="KW-0378">Hydrolase</keyword>
<evidence type="ECO:0000256" key="5">
    <source>
        <dbReference type="RuleBase" id="RU003465"/>
    </source>
</evidence>
<dbReference type="Gene3D" id="3.60.40.10">
    <property type="entry name" value="PPM-type phosphatase domain"/>
    <property type="match status" value="1"/>
</dbReference>
<evidence type="ECO:0000256" key="2">
    <source>
        <dbReference type="ARBA" id="ARBA00022723"/>
    </source>
</evidence>
<dbReference type="OrthoDB" id="10264738at2759"/>
<dbReference type="PANTHER" id="PTHR47992">
    <property type="entry name" value="PROTEIN PHOSPHATASE"/>
    <property type="match status" value="1"/>
</dbReference>
<feature type="domain" description="PPM-type phosphatase" evidence="6">
    <location>
        <begin position="177"/>
        <end position="454"/>
    </location>
</feature>
<dbReference type="RefSeq" id="XP_002139081.1">
    <property type="nucleotide sequence ID" value="XM_002139045.1"/>
</dbReference>
<dbReference type="PROSITE" id="PS51746">
    <property type="entry name" value="PPM_2"/>
    <property type="match status" value="1"/>
</dbReference>
<dbReference type="EMBL" id="DS989726">
    <property type="protein sequence ID" value="EEA04732.1"/>
    <property type="molecule type" value="Genomic_DNA"/>
</dbReference>
<keyword evidence="2" id="KW-0479">Metal-binding</keyword>
<evidence type="ECO:0000256" key="4">
    <source>
        <dbReference type="ARBA" id="ARBA00022912"/>
    </source>
</evidence>
<dbReference type="VEuPathDB" id="CryptoDB:CMU_037970"/>
<gene>
    <name evidence="7" type="ORF">CMU_037970</name>
</gene>
<dbReference type="GO" id="GO:0004722">
    <property type="term" value="F:protein serine/threonine phosphatase activity"/>
    <property type="evidence" value="ECO:0007669"/>
    <property type="project" value="UniProtKB-EC"/>
</dbReference>
<dbReference type="SUPFAM" id="SSF81606">
    <property type="entry name" value="PP2C-like"/>
    <property type="match status" value="1"/>
</dbReference>
<dbReference type="Proteomes" id="UP000001460">
    <property type="component" value="Unassembled WGS sequence"/>
</dbReference>
<dbReference type="InterPro" id="IPR000222">
    <property type="entry name" value="PP2C_BS"/>
</dbReference>
<dbReference type="InterPro" id="IPR001932">
    <property type="entry name" value="PPM-type_phosphatase-like_dom"/>
</dbReference>
<evidence type="ECO:0000256" key="3">
    <source>
        <dbReference type="ARBA" id="ARBA00022801"/>
    </source>
</evidence>
<dbReference type="OMA" id="INNGCER"/>
<dbReference type="PROSITE" id="PS01032">
    <property type="entry name" value="PPM_1"/>
    <property type="match status" value="1"/>
</dbReference>
<protein>
    <submittedName>
        <fullName evidence="7">Protein phosphatase 2C, putative</fullName>
        <ecNumber evidence="7">3.1.3.16</ecNumber>
    </submittedName>
</protein>
<sequence>MGGCSSSINPNKKQSLIPIRKTDYNIEVNFDGIMNGNSRRDNNNGDGYLSINNGCERRRLSVSRSDPVNDIDNTEVPRGRALFKKVSKEKNTTLDRAVIVNNNLDRDNSDNLNTFNNINGDFAINDTLESCLLDSSSYPKRRLSVTGALSHRTQETFECKAEEINGDEIANKELQHGIGYVCRKGLKPESPNQDDFFIYRTELWGLYGVFDGHGPFGHDVSNFIQRELPQLILKDKRWKVNPGEVLRYAFIKSHQKLQDYVLQTNEFDCSLSGTTATVILHQPLEQRIITAHVGDSRSVLARWSRSGRTLEAIDLTNDHKPNSEQEKRRIVAAGGQVKRIEGDIPYRVFIKGKMYPGLAMSRAIGDTLGYQAGIIPEPDVNVYQIRPDKDAFILICSDGVWEFISSQEAVDLVAEGGSTGAQISAERLAREAWRRWIQEEGNVVDDITVQVIYLQA</sequence>
<dbReference type="CDD" id="cd00143">
    <property type="entry name" value="PP2Cc"/>
    <property type="match status" value="1"/>
</dbReference>
<dbReference type="GO" id="GO:0046872">
    <property type="term" value="F:metal ion binding"/>
    <property type="evidence" value="ECO:0007669"/>
    <property type="project" value="UniProtKB-KW"/>
</dbReference>
<evidence type="ECO:0000259" key="6">
    <source>
        <dbReference type="PROSITE" id="PS51746"/>
    </source>
</evidence>
<reference evidence="7" key="1">
    <citation type="submission" date="2008-06" db="EMBL/GenBank/DDBJ databases">
        <authorList>
            <person name="Lorenzi H."/>
            <person name="Inman J."/>
            <person name="Miller J."/>
            <person name="Schobel S."/>
            <person name="Amedeo P."/>
            <person name="Caler E.V."/>
            <person name="da Silva J."/>
        </authorList>
    </citation>
    <scope>NUCLEOTIDE SEQUENCE [LARGE SCALE GENOMIC DNA]</scope>
    <source>
        <strain evidence="7">RN66</strain>
    </source>
</reference>
<dbReference type="eggNOG" id="KOG0698">
    <property type="taxonomic scope" value="Eukaryota"/>
</dbReference>
<dbReference type="EC" id="3.1.3.16" evidence="7"/>
<evidence type="ECO:0000256" key="1">
    <source>
        <dbReference type="ARBA" id="ARBA00004170"/>
    </source>
</evidence>
<keyword evidence="4 5" id="KW-0904">Protein phosphatase</keyword>
<keyword evidence="8" id="KW-1185">Reference proteome</keyword>
<comment type="subcellular location">
    <subcellularLocation>
        <location evidence="1">Membrane</location>
        <topology evidence="1">Peripheral membrane protein</topology>
    </subcellularLocation>
</comment>
<dbReference type="SMART" id="SM00332">
    <property type="entry name" value="PP2Cc"/>
    <property type="match status" value="1"/>
</dbReference>
<evidence type="ECO:0000313" key="8">
    <source>
        <dbReference type="Proteomes" id="UP000001460"/>
    </source>
</evidence>
<dbReference type="GeneID" id="6994255"/>
<dbReference type="AlphaFoldDB" id="B6A941"/>
<organism evidence="7 8">
    <name type="scientific">Cryptosporidium muris (strain RN66)</name>
    <dbReference type="NCBI Taxonomy" id="441375"/>
    <lineage>
        <taxon>Eukaryota</taxon>
        <taxon>Sar</taxon>
        <taxon>Alveolata</taxon>
        <taxon>Apicomplexa</taxon>
        <taxon>Conoidasida</taxon>
        <taxon>Coccidia</taxon>
        <taxon>Eucoccidiorida</taxon>
        <taxon>Eimeriorina</taxon>
        <taxon>Cryptosporidiidae</taxon>
        <taxon>Cryptosporidium</taxon>
    </lineage>
</organism>
<comment type="similarity">
    <text evidence="5">Belongs to the PP2C family.</text>
</comment>
<dbReference type="Pfam" id="PF00481">
    <property type="entry name" value="PP2C"/>
    <property type="match status" value="1"/>
</dbReference>
<name>B6A941_CRYMR</name>
<dbReference type="InterPro" id="IPR036457">
    <property type="entry name" value="PPM-type-like_dom_sf"/>
</dbReference>